<evidence type="ECO:0000256" key="3">
    <source>
        <dbReference type="ARBA" id="ARBA00023295"/>
    </source>
</evidence>
<dbReference type="eggNOG" id="COG3693">
    <property type="taxonomic scope" value="Bacteria"/>
</dbReference>
<comment type="catalytic activity">
    <reaction evidence="6">
        <text>Endohydrolysis of (1-&gt;4)-beta-D-xylosidic linkages in xylans.</text>
        <dbReference type="EC" id="3.2.1.8"/>
    </reaction>
</comment>
<dbReference type="RefSeq" id="WP_013313643.1">
    <property type="nucleotide sequence ID" value="NC_014484.1"/>
</dbReference>
<dbReference type="GO" id="GO:0045493">
    <property type="term" value="P:xylan catabolic process"/>
    <property type="evidence" value="ECO:0007669"/>
    <property type="project" value="UniProtKB-KW"/>
</dbReference>
<evidence type="ECO:0000256" key="6">
    <source>
        <dbReference type="RuleBase" id="RU361174"/>
    </source>
</evidence>
<keyword evidence="1 6" id="KW-0378">Hydrolase</keyword>
<evidence type="ECO:0000313" key="8">
    <source>
        <dbReference type="EMBL" id="ADN01802.1"/>
    </source>
</evidence>
<dbReference type="EMBL" id="CP001698">
    <property type="protein sequence ID" value="ADN01802.1"/>
    <property type="molecule type" value="Genomic_DNA"/>
</dbReference>
<dbReference type="PRINTS" id="PR00134">
    <property type="entry name" value="GLHYDRLASE10"/>
</dbReference>
<comment type="similarity">
    <text evidence="6">Belongs to the glycosyl hydrolase 10 (cellulase F) family.</text>
</comment>
<dbReference type="InterPro" id="IPR031158">
    <property type="entry name" value="GH10_AS"/>
</dbReference>
<dbReference type="InterPro" id="IPR017853">
    <property type="entry name" value="GH"/>
</dbReference>
<dbReference type="GO" id="GO:0031176">
    <property type="term" value="F:endo-1,4-beta-xylanase activity"/>
    <property type="evidence" value="ECO:0007669"/>
    <property type="project" value="UniProtKB-EC"/>
</dbReference>
<dbReference type="AlphaFoldDB" id="E0RS15"/>
<keyword evidence="3 6" id="KW-0326">Glycosidase</keyword>
<feature type="domain" description="GH10" evidence="7">
    <location>
        <begin position="38"/>
        <end position="371"/>
    </location>
</feature>
<name>E0RS15_WINT6</name>
<sequence length="371" mass="42207">MMKTSTGSTHPVPRGAILIMAFLVGLGVLHPAGMKERSMAYAPLKEVYKDYFSIGAAVKLGEYNSTPFYQAYGEDVLQHFDSFTAENGMKPENVYRNGTYDFTYGDRLVRYAREHGAVVRGHTLVWHNQTSSLIPRPLPKEEARRLLEEYISTVAGHFRGGIHAWDVVNEAVGDGSQWRTSSPWYQSYGGPEYIREAFEYARMADPDARLFYNDYNVVQPAKRARIVRMIEELDLVEAGLDGIGIQAHWNLQWPSAEEISRTIETFASMGLEVHITELDIDCYNGNPAAPEMAYTSELEEKLARRYAEIFEVLRRHKGEVTSVTFWGIADPDSWLNGFSGGRFLEKRRENYPLLFDGKGDPKEAFFSIINW</sequence>
<protein>
    <recommendedName>
        <fullName evidence="6">Beta-xylanase</fullName>
        <ecNumber evidence="6">3.2.1.8</ecNumber>
    </recommendedName>
</protein>
<dbReference type="PROSITE" id="PS51760">
    <property type="entry name" value="GH10_2"/>
    <property type="match status" value="1"/>
</dbReference>
<dbReference type="PANTHER" id="PTHR31490:SF90">
    <property type="entry name" value="ENDO-1,4-BETA-XYLANASE A"/>
    <property type="match status" value="1"/>
</dbReference>
<dbReference type="PANTHER" id="PTHR31490">
    <property type="entry name" value="GLYCOSYL HYDROLASE"/>
    <property type="match status" value="1"/>
</dbReference>
<evidence type="ECO:0000313" key="9">
    <source>
        <dbReference type="Proteomes" id="UP000001296"/>
    </source>
</evidence>
<keyword evidence="8" id="KW-0858">Xylan degradation</keyword>
<gene>
    <name evidence="8" type="ordered locus">STHERM_c08530</name>
</gene>
<dbReference type="SUPFAM" id="SSF51445">
    <property type="entry name" value="(Trans)glycosidases"/>
    <property type="match status" value="1"/>
</dbReference>
<dbReference type="CAZy" id="GH10">
    <property type="family name" value="Glycoside Hydrolase Family 10"/>
</dbReference>
<accession>E0RS15</accession>
<dbReference type="EC" id="3.2.1.8" evidence="6"/>
<reference evidence="8 9" key="2">
    <citation type="journal article" date="2010" name="J. Bacteriol.">
        <title>Genome sequence of the polysaccharide-degrading, thermophilic anaerobe Spirochaeta thermophila DSM 6192.</title>
        <authorList>
            <person name="Angelov A."/>
            <person name="Liebl S."/>
            <person name="Ballschmiter M."/>
            <person name="Bomeke M."/>
            <person name="Lehmann R."/>
            <person name="Liesegang H."/>
            <person name="Daniel R."/>
            <person name="Liebl W."/>
        </authorList>
    </citation>
    <scope>NUCLEOTIDE SEQUENCE [LARGE SCALE GENOMIC DNA]</scope>
    <source>
        <strain evidence="9">ATCC 49972 / DSM 6192 / RI 19.B1</strain>
    </source>
</reference>
<dbReference type="SMART" id="SM00633">
    <property type="entry name" value="Glyco_10"/>
    <property type="match status" value="1"/>
</dbReference>
<evidence type="ECO:0000256" key="1">
    <source>
        <dbReference type="ARBA" id="ARBA00022801"/>
    </source>
</evidence>
<dbReference type="Gene3D" id="3.20.20.80">
    <property type="entry name" value="Glycosidases"/>
    <property type="match status" value="1"/>
</dbReference>
<reference key="1">
    <citation type="submission" date="2009-08" db="EMBL/GenBank/DDBJ databases">
        <title>The genome sequence of Spirochaeta thermophila DSM6192.</title>
        <authorList>
            <person name="Angelov A."/>
            <person name="Mientus M."/>
            <person name="Wittenberg S."/>
            <person name="Lehmann R."/>
            <person name="Liesegang H."/>
            <person name="Daniel R."/>
            <person name="Liebl W."/>
        </authorList>
    </citation>
    <scope>NUCLEOTIDE SEQUENCE</scope>
    <source>
        <strain>DSM 6192</strain>
    </source>
</reference>
<evidence type="ECO:0000256" key="4">
    <source>
        <dbReference type="ARBA" id="ARBA00023326"/>
    </source>
</evidence>
<keyword evidence="2 6" id="KW-0119">Carbohydrate metabolism</keyword>
<dbReference type="InterPro" id="IPR044846">
    <property type="entry name" value="GH10"/>
</dbReference>
<dbReference type="InterPro" id="IPR001000">
    <property type="entry name" value="GH10_dom"/>
</dbReference>
<evidence type="ECO:0000259" key="7">
    <source>
        <dbReference type="PROSITE" id="PS51760"/>
    </source>
</evidence>
<dbReference type="HOGENOM" id="CLU_020161_6_1_12"/>
<dbReference type="PaxDb" id="665571-STHERM_c08530"/>
<dbReference type="Pfam" id="PF00331">
    <property type="entry name" value="Glyco_hydro_10"/>
    <property type="match status" value="1"/>
</dbReference>
<keyword evidence="4 6" id="KW-0624">Polysaccharide degradation</keyword>
<proteinExistence type="inferred from homology"/>
<dbReference type="KEGG" id="sta:STHERM_c08530"/>
<feature type="active site" description="Nucleophile" evidence="5">
    <location>
        <position position="277"/>
    </location>
</feature>
<dbReference type="PROSITE" id="PS00591">
    <property type="entry name" value="GH10_1"/>
    <property type="match status" value="1"/>
</dbReference>
<dbReference type="Proteomes" id="UP000001296">
    <property type="component" value="Chromosome"/>
</dbReference>
<evidence type="ECO:0000256" key="5">
    <source>
        <dbReference type="PROSITE-ProRule" id="PRU10061"/>
    </source>
</evidence>
<evidence type="ECO:0000256" key="2">
    <source>
        <dbReference type="ARBA" id="ARBA00023277"/>
    </source>
</evidence>
<organism evidence="8 9">
    <name type="scientific">Winmispira thermophila (strain ATCC 49972 / DSM 6192 / RI 19.B1)</name>
    <name type="common">Spirochaeta thermophila</name>
    <dbReference type="NCBI Taxonomy" id="665571"/>
    <lineage>
        <taxon>Bacteria</taxon>
        <taxon>Pseudomonadati</taxon>
        <taxon>Spirochaetota</taxon>
        <taxon>Spirochaetia</taxon>
        <taxon>Winmispirales</taxon>
        <taxon>Winmispiraceae</taxon>
        <taxon>Winmispira</taxon>
    </lineage>
</organism>